<evidence type="ECO:0000256" key="7">
    <source>
        <dbReference type="ARBA" id="ARBA00056181"/>
    </source>
</evidence>
<geneLocation type="plasmid" evidence="11 12">
    <name>NT26_p1</name>
</geneLocation>
<comment type="subunit">
    <text evidence="3 8">Homodimer.</text>
</comment>
<evidence type="ECO:0000256" key="2">
    <source>
        <dbReference type="ARBA" id="ARBA00008107"/>
    </source>
</evidence>
<dbReference type="SUPFAM" id="SSF109755">
    <property type="entry name" value="PhoU-like"/>
    <property type="match status" value="1"/>
</dbReference>
<keyword evidence="6 8" id="KW-0592">Phosphate transport</keyword>
<feature type="compositionally biased region" description="Polar residues" evidence="9">
    <location>
        <begin position="246"/>
        <end position="255"/>
    </location>
</feature>
<feature type="compositionally biased region" description="Basic and acidic residues" evidence="9">
    <location>
        <begin position="236"/>
        <end position="245"/>
    </location>
</feature>
<sequence length="255" mass="28328">MIRGGPLATKTLRNWIMPSSHITSAFDEELKYLARRISEMGGLAEQMCGDAVRALVNSDTALAQKVISDDVILDHAEREIGEKAIVTIAKRQPMAADLREVIGSLRIAADLERVGDLGKNTAKRVIAVQETGIPRNLARGIEHLSELALVQLKEVLDVYVTRSAEKAEAIRERDEEIDAMYTSLFRELLTYMMEDPRNITSCTHLLFCAKNIERIGDHATNIAETIYYMATGSQPEGERPKDDRSNTLSAVLSDD</sequence>
<reference evidence="11 12" key="1">
    <citation type="journal article" date="2013" name="Genome Biol. Evol.">
        <title>Life in an arsenic-containing gold mine: genome and physiology of the autotrophic arsenite-oxidizing bacterium rhizobium sp. NT-26.</title>
        <authorList>
            <person name="Andres J."/>
            <person name="Arsene-Ploetze F."/>
            <person name="Barbe V."/>
            <person name="Brochier-Armanet C."/>
            <person name="Cleiss-Arnold J."/>
            <person name="Coppee J.Y."/>
            <person name="Dillies M.A."/>
            <person name="Geist"/>
            <person name="L"/>
            <person name="Joublin A."/>
            <person name="Koechler S."/>
            <person name="Lassalle F."/>
            <person name="Marchal M."/>
            <person name="Medigue C."/>
            <person name="Muller D."/>
            <person name="Nesme X."/>
            <person name="Plewniak F."/>
            <person name="Proux C."/>
            <person name="Ramirez-Bahena M.H."/>
            <person name="Schenowitz C."/>
            <person name="Sismeiro O."/>
            <person name="Vallenet D."/>
            <person name="Santini J.M."/>
            <person name="Bertin P.N."/>
        </authorList>
    </citation>
    <scope>NUCLEOTIDE SEQUENCE [LARGE SCALE GENOMIC DNA]</scope>
    <source>
        <strain evidence="11 12">NT-26</strain>
        <plasmid evidence="11 12">NT26_p1</plasmid>
    </source>
</reference>
<dbReference type="GO" id="GO:0045936">
    <property type="term" value="P:negative regulation of phosphate metabolic process"/>
    <property type="evidence" value="ECO:0007669"/>
    <property type="project" value="InterPro"/>
</dbReference>
<keyword evidence="5 8" id="KW-0963">Cytoplasm</keyword>
<keyword evidence="11" id="KW-0614">Plasmid</keyword>
<evidence type="ECO:0000256" key="1">
    <source>
        <dbReference type="ARBA" id="ARBA00004496"/>
    </source>
</evidence>
<keyword evidence="12" id="KW-1185">Reference proteome</keyword>
<feature type="domain" description="PhoU" evidence="10">
    <location>
        <begin position="141"/>
        <end position="225"/>
    </location>
</feature>
<evidence type="ECO:0000259" key="10">
    <source>
        <dbReference type="Pfam" id="PF01895"/>
    </source>
</evidence>
<feature type="region of interest" description="Disordered" evidence="9">
    <location>
        <begin position="233"/>
        <end position="255"/>
    </location>
</feature>
<dbReference type="Pfam" id="PF01895">
    <property type="entry name" value="PhoU"/>
    <property type="match status" value="2"/>
</dbReference>
<evidence type="ECO:0000256" key="8">
    <source>
        <dbReference type="PIRNR" id="PIRNR003107"/>
    </source>
</evidence>
<evidence type="ECO:0000313" key="12">
    <source>
        <dbReference type="Proteomes" id="UP000010792"/>
    </source>
</evidence>
<evidence type="ECO:0000256" key="3">
    <source>
        <dbReference type="ARBA" id="ARBA00011738"/>
    </source>
</evidence>
<organism evidence="11 12">
    <name type="scientific">Pseudorhizobium banfieldiae</name>
    <dbReference type="NCBI Taxonomy" id="1125847"/>
    <lineage>
        <taxon>Bacteria</taxon>
        <taxon>Pseudomonadati</taxon>
        <taxon>Pseudomonadota</taxon>
        <taxon>Alphaproteobacteria</taxon>
        <taxon>Hyphomicrobiales</taxon>
        <taxon>Rhizobiaceae</taxon>
        <taxon>Rhizobium/Agrobacterium group</taxon>
        <taxon>Pseudorhizobium</taxon>
    </lineage>
</organism>
<dbReference type="GO" id="GO:0006817">
    <property type="term" value="P:phosphate ion transport"/>
    <property type="evidence" value="ECO:0007669"/>
    <property type="project" value="UniProtKB-KW"/>
</dbReference>
<dbReference type="InterPro" id="IPR026022">
    <property type="entry name" value="PhoU_dom"/>
</dbReference>
<evidence type="ECO:0000256" key="9">
    <source>
        <dbReference type="SAM" id="MobiDB-lite"/>
    </source>
</evidence>
<evidence type="ECO:0000256" key="4">
    <source>
        <dbReference type="ARBA" id="ARBA00022448"/>
    </source>
</evidence>
<evidence type="ECO:0000256" key="5">
    <source>
        <dbReference type="ARBA" id="ARBA00022490"/>
    </source>
</evidence>
<dbReference type="PIRSF" id="PIRSF003107">
    <property type="entry name" value="PhoU"/>
    <property type="match status" value="1"/>
</dbReference>
<dbReference type="PANTHER" id="PTHR42930">
    <property type="entry name" value="PHOSPHATE-SPECIFIC TRANSPORT SYSTEM ACCESSORY PROTEIN PHOU"/>
    <property type="match status" value="1"/>
</dbReference>
<gene>
    <name evidence="11" type="primary">phoU2</name>
    <name evidence="11" type="ORF">NT26_p10020</name>
</gene>
<name>L0NLU6_9HYPH</name>
<keyword evidence="4 8" id="KW-0813">Transport</keyword>
<dbReference type="NCBIfam" id="TIGR02135">
    <property type="entry name" value="phoU_full"/>
    <property type="match status" value="1"/>
</dbReference>
<dbReference type="PANTHER" id="PTHR42930:SF3">
    <property type="entry name" value="PHOSPHATE-SPECIFIC TRANSPORT SYSTEM ACCESSORY PROTEIN PHOU"/>
    <property type="match status" value="1"/>
</dbReference>
<dbReference type="Proteomes" id="UP000010792">
    <property type="component" value="Plasmid NT26_p1"/>
</dbReference>
<dbReference type="Gene3D" id="1.20.58.220">
    <property type="entry name" value="Phosphate transport system protein phou homolog 2, domain 2"/>
    <property type="match status" value="2"/>
</dbReference>
<evidence type="ECO:0000313" key="11">
    <source>
        <dbReference type="EMBL" id="CCF22045.1"/>
    </source>
</evidence>
<dbReference type="GO" id="GO:0030643">
    <property type="term" value="P:intracellular phosphate ion homeostasis"/>
    <property type="evidence" value="ECO:0007669"/>
    <property type="project" value="InterPro"/>
</dbReference>
<feature type="domain" description="PhoU" evidence="10">
    <location>
        <begin position="37"/>
        <end position="125"/>
    </location>
</feature>
<accession>L0NLU6</accession>
<comment type="subcellular location">
    <subcellularLocation>
        <location evidence="1 8">Cytoplasm</location>
    </subcellularLocation>
</comment>
<evidence type="ECO:0000256" key="6">
    <source>
        <dbReference type="ARBA" id="ARBA00022592"/>
    </source>
</evidence>
<comment type="function">
    <text evidence="7 8">Plays a role in the regulation of phosphate uptake.</text>
</comment>
<dbReference type="EMBL" id="FO082821">
    <property type="protein sequence ID" value="CCF22045.1"/>
    <property type="molecule type" value="Genomic_DNA"/>
</dbReference>
<dbReference type="InterPro" id="IPR038078">
    <property type="entry name" value="PhoU-like_sf"/>
</dbReference>
<dbReference type="FunFam" id="1.20.58.220:FF:000004">
    <property type="entry name" value="Phosphate-specific transport system accessory protein PhoU"/>
    <property type="match status" value="1"/>
</dbReference>
<proteinExistence type="inferred from homology"/>
<dbReference type="AlphaFoldDB" id="L0NLU6"/>
<dbReference type="InterPro" id="IPR028366">
    <property type="entry name" value="PhoU"/>
</dbReference>
<comment type="similarity">
    <text evidence="2 8">Belongs to the PhoU family.</text>
</comment>
<dbReference type="GO" id="GO:0005737">
    <property type="term" value="C:cytoplasm"/>
    <property type="evidence" value="ECO:0007669"/>
    <property type="project" value="UniProtKB-SubCell"/>
</dbReference>
<protein>
    <recommendedName>
        <fullName evidence="8">Phosphate-specific transport system accessory protein PhoU</fullName>
    </recommendedName>
</protein>
<dbReference type="KEGG" id="rht:NT26_p10020"/>